<reference evidence="2 3" key="1">
    <citation type="submission" date="2023-01" db="EMBL/GenBank/DDBJ databases">
        <title>Analysis of 21 Apiospora genomes using comparative genomics revels a genus with tremendous synthesis potential of carbohydrate active enzymes and secondary metabolites.</title>
        <authorList>
            <person name="Sorensen T."/>
        </authorList>
    </citation>
    <scope>NUCLEOTIDE SEQUENCE [LARGE SCALE GENOMIC DNA]</scope>
    <source>
        <strain evidence="2 3">CBS 83171</strain>
    </source>
</reference>
<feature type="region of interest" description="Disordered" evidence="1">
    <location>
        <begin position="1"/>
        <end position="23"/>
    </location>
</feature>
<accession>A0ABR1WKX8</accession>
<evidence type="ECO:0000313" key="3">
    <source>
        <dbReference type="Proteomes" id="UP001446871"/>
    </source>
</evidence>
<keyword evidence="3" id="KW-1185">Reference proteome</keyword>
<dbReference type="Proteomes" id="UP001446871">
    <property type="component" value="Unassembled WGS sequence"/>
</dbReference>
<sequence>MDSDFDSDQEVGPPSHVPTEKLDQLGARKIQAIMADADSLIAKADARVVEAKESDVHSANPTTARHEESWLNVFKYTAKAMKVPLGPGTFLPDHDVGRKQS</sequence>
<proteinExistence type="predicted"/>
<organism evidence="2 3">
    <name type="scientific">Apiospora saccharicola</name>
    <dbReference type="NCBI Taxonomy" id="335842"/>
    <lineage>
        <taxon>Eukaryota</taxon>
        <taxon>Fungi</taxon>
        <taxon>Dikarya</taxon>
        <taxon>Ascomycota</taxon>
        <taxon>Pezizomycotina</taxon>
        <taxon>Sordariomycetes</taxon>
        <taxon>Xylariomycetidae</taxon>
        <taxon>Amphisphaeriales</taxon>
        <taxon>Apiosporaceae</taxon>
        <taxon>Apiospora</taxon>
    </lineage>
</organism>
<dbReference type="EMBL" id="JAQQWM010000001">
    <property type="protein sequence ID" value="KAK8084152.1"/>
    <property type="molecule type" value="Genomic_DNA"/>
</dbReference>
<comment type="caution">
    <text evidence="2">The sequence shown here is derived from an EMBL/GenBank/DDBJ whole genome shotgun (WGS) entry which is preliminary data.</text>
</comment>
<protein>
    <submittedName>
        <fullName evidence="2">Uncharacterized protein</fullName>
    </submittedName>
</protein>
<evidence type="ECO:0000256" key="1">
    <source>
        <dbReference type="SAM" id="MobiDB-lite"/>
    </source>
</evidence>
<name>A0ABR1WKX8_9PEZI</name>
<gene>
    <name evidence="2" type="ORF">PG996_002933</name>
</gene>
<evidence type="ECO:0000313" key="2">
    <source>
        <dbReference type="EMBL" id="KAK8084152.1"/>
    </source>
</evidence>